<feature type="transmembrane region" description="Helical" evidence="1">
    <location>
        <begin position="48"/>
        <end position="65"/>
    </location>
</feature>
<gene>
    <name evidence="3" type="ORF">B0J11DRAFT_583412</name>
</gene>
<sequence>MASQYHLQRVADILNAHRAASISTVGLAVLVSLAISDYRLYLSYGPGGLPYNLGGWLVASLFRIITREQLSTRPYDNPGLPLANEPRFLPPAFPPKRTSDRPLLGRHAVPQRQLNQLPDDEIRERLIDGFAQLGKKAEEKGLVEVRQSRYERHHEAMFVSSSRQWNVVAEHTNGEITHVHAGVDGSVHVTLHPADCKAVFEAGWGQRHPLSGVDVLKKVAGFSLPVNYVLLYAPRDQAEVDIVLTMVKASIGYVTGVRDALE</sequence>
<keyword evidence="4" id="KW-1185">Reference proteome</keyword>
<dbReference type="PANTHER" id="PTHR38695">
    <property type="entry name" value="AMINO ACID PERMEASE_ SLC12A DOMAIN-CONTAINING PROTEIN"/>
    <property type="match status" value="1"/>
</dbReference>
<accession>A0A9P9DCZ9</accession>
<dbReference type="OrthoDB" id="5358398at2759"/>
<evidence type="ECO:0000259" key="2">
    <source>
        <dbReference type="Pfam" id="PF17648"/>
    </source>
</evidence>
<evidence type="ECO:0000313" key="4">
    <source>
        <dbReference type="Proteomes" id="UP000700596"/>
    </source>
</evidence>
<proteinExistence type="predicted"/>
<name>A0A9P9DCZ9_9PLEO</name>
<dbReference type="InterPro" id="IPR048273">
    <property type="entry name" value="Luciferase"/>
</dbReference>
<dbReference type="Pfam" id="PF17648">
    <property type="entry name" value="Luciferase"/>
    <property type="match status" value="1"/>
</dbReference>
<evidence type="ECO:0000313" key="3">
    <source>
        <dbReference type="EMBL" id="KAH7116697.1"/>
    </source>
</evidence>
<feature type="domain" description="Luciferase" evidence="2">
    <location>
        <begin position="173"/>
        <end position="250"/>
    </location>
</feature>
<feature type="transmembrane region" description="Helical" evidence="1">
    <location>
        <begin position="20"/>
        <end position="42"/>
    </location>
</feature>
<dbReference type="AlphaFoldDB" id="A0A9P9DCZ9"/>
<dbReference type="InterPro" id="IPR040841">
    <property type="entry name" value="Luciferase_dom"/>
</dbReference>
<keyword evidence="1" id="KW-1133">Transmembrane helix</keyword>
<evidence type="ECO:0000256" key="1">
    <source>
        <dbReference type="SAM" id="Phobius"/>
    </source>
</evidence>
<dbReference type="Proteomes" id="UP000700596">
    <property type="component" value="Unassembled WGS sequence"/>
</dbReference>
<dbReference type="PANTHER" id="PTHR38695:SF1">
    <property type="entry name" value="AMINO ACID PERMEASE_ SLC12A DOMAIN-CONTAINING PROTEIN"/>
    <property type="match status" value="1"/>
</dbReference>
<comment type="caution">
    <text evidence="3">The sequence shown here is derived from an EMBL/GenBank/DDBJ whole genome shotgun (WGS) entry which is preliminary data.</text>
</comment>
<keyword evidence="1" id="KW-0812">Transmembrane</keyword>
<protein>
    <recommendedName>
        <fullName evidence="2">Luciferase domain-containing protein</fullName>
    </recommendedName>
</protein>
<dbReference type="EMBL" id="JAGMWT010000014">
    <property type="protein sequence ID" value="KAH7116697.1"/>
    <property type="molecule type" value="Genomic_DNA"/>
</dbReference>
<keyword evidence="1" id="KW-0472">Membrane</keyword>
<organism evidence="3 4">
    <name type="scientific">Dendryphion nanum</name>
    <dbReference type="NCBI Taxonomy" id="256645"/>
    <lineage>
        <taxon>Eukaryota</taxon>
        <taxon>Fungi</taxon>
        <taxon>Dikarya</taxon>
        <taxon>Ascomycota</taxon>
        <taxon>Pezizomycotina</taxon>
        <taxon>Dothideomycetes</taxon>
        <taxon>Pleosporomycetidae</taxon>
        <taxon>Pleosporales</taxon>
        <taxon>Torulaceae</taxon>
        <taxon>Dendryphion</taxon>
    </lineage>
</organism>
<reference evidence="3" key="1">
    <citation type="journal article" date="2021" name="Nat. Commun.">
        <title>Genetic determinants of endophytism in the Arabidopsis root mycobiome.</title>
        <authorList>
            <person name="Mesny F."/>
            <person name="Miyauchi S."/>
            <person name="Thiergart T."/>
            <person name="Pickel B."/>
            <person name="Atanasova L."/>
            <person name="Karlsson M."/>
            <person name="Huettel B."/>
            <person name="Barry K.W."/>
            <person name="Haridas S."/>
            <person name="Chen C."/>
            <person name="Bauer D."/>
            <person name="Andreopoulos W."/>
            <person name="Pangilinan J."/>
            <person name="LaButti K."/>
            <person name="Riley R."/>
            <person name="Lipzen A."/>
            <person name="Clum A."/>
            <person name="Drula E."/>
            <person name="Henrissat B."/>
            <person name="Kohler A."/>
            <person name="Grigoriev I.V."/>
            <person name="Martin F.M."/>
            <person name="Hacquard S."/>
        </authorList>
    </citation>
    <scope>NUCLEOTIDE SEQUENCE</scope>
    <source>
        <strain evidence="3">MPI-CAGE-CH-0243</strain>
    </source>
</reference>